<dbReference type="PRINTS" id="PR00314">
    <property type="entry name" value="CLATHRINADPT"/>
</dbReference>
<dbReference type="GO" id="GO:0012505">
    <property type="term" value="C:endomembrane system"/>
    <property type="evidence" value="ECO:0007669"/>
    <property type="project" value="UniProtKB-SubCell"/>
</dbReference>
<dbReference type="AlphaFoldDB" id="L8GPP2"/>
<dbReference type="PIRSF" id="PIRSF005992">
    <property type="entry name" value="Clathrin_mu"/>
    <property type="match status" value="1"/>
</dbReference>
<protein>
    <submittedName>
        <fullName evidence="7">AP3 complex subunit mu, putative</fullName>
    </submittedName>
</protein>
<dbReference type="InterPro" id="IPR011012">
    <property type="entry name" value="Longin-like_dom_sf"/>
</dbReference>
<evidence type="ECO:0000256" key="2">
    <source>
        <dbReference type="ARBA" id="ARBA00022448"/>
    </source>
</evidence>
<dbReference type="STRING" id="1257118.L8GPP2"/>
<dbReference type="RefSeq" id="XP_004336915.1">
    <property type="nucleotide sequence ID" value="XM_004336867.1"/>
</dbReference>
<keyword evidence="2 5" id="KW-0813">Transport</keyword>
<gene>
    <name evidence="7" type="ORF">ACA1_325170</name>
</gene>
<evidence type="ECO:0000256" key="3">
    <source>
        <dbReference type="ARBA" id="ARBA00022927"/>
    </source>
</evidence>
<comment type="similarity">
    <text evidence="5">Belongs to the adaptor complexes medium subunit family.</text>
</comment>
<keyword evidence="4" id="KW-0472">Membrane</keyword>
<proteinExistence type="inferred from homology"/>
<dbReference type="VEuPathDB" id="AmoebaDB:ACA1_325170"/>
<dbReference type="EMBL" id="KB008041">
    <property type="protein sequence ID" value="ELR14902.1"/>
    <property type="molecule type" value="Genomic_DNA"/>
</dbReference>
<dbReference type="CDD" id="cd14837">
    <property type="entry name" value="AP3_Mu_N"/>
    <property type="match status" value="1"/>
</dbReference>
<dbReference type="Proteomes" id="UP000011083">
    <property type="component" value="Unassembled WGS sequence"/>
</dbReference>
<dbReference type="PROSITE" id="PS51072">
    <property type="entry name" value="MHD"/>
    <property type="match status" value="1"/>
</dbReference>
<comment type="subcellular location">
    <subcellularLocation>
        <location evidence="1">Endomembrane system</location>
    </subcellularLocation>
</comment>
<dbReference type="InterPro" id="IPR028565">
    <property type="entry name" value="MHD"/>
</dbReference>
<dbReference type="FunFam" id="3.30.450.60:FF:000002">
    <property type="entry name" value="AP-2 complex subunit mu, putative"/>
    <property type="match status" value="1"/>
</dbReference>
<dbReference type="Gene3D" id="2.60.40.1170">
    <property type="entry name" value="Mu homology domain, subdomain B"/>
    <property type="match status" value="2"/>
</dbReference>
<dbReference type="Gene3D" id="3.30.450.60">
    <property type="match status" value="1"/>
</dbReference>
<dbReference type="GO" id="GO:0031201">
    <property type="term" value="C:SNARE complex"/>
    <property type="evidence" value="ECO:0007669"/>
    <property type="project" value="UniProtKB-ARBA"/>
</dbReference>
<evidence type="ECO:0000313" key="8">
    <source>
        <dbReference type="Proteomes" id="UP000011083"/>
    </source>
</evidence>
<dbReference type="InterPro" id="IPR036168">
    <property type="entry name" value="AP2_Mu_C_sf"/>
</dbReference>
<evidence type="ECO:0000259" key="6">
    <source>
        <dbReference type="PROSITE" id="PS51072"/>
    </source>
</evidence>
<dbReference type="SUPFAM" id="SSF64356">
    <property type="entry name" value="SNARE-like"/>
    <property type="match status" value="1"/>
</dbReference>
<organism evidence="7 8">
    <name type="scientific">Acanthamoeba castellanii (strain ATCC 30010 / Neff)</name>
    <dbReference type="NCBI Taxonomy" id="1257118"/>
    <lineage>
        <taxon>Eukaryota</taxon>
        <taxon>Amoebozoa</taxon>
        <taxon>Discosea</taxon>
        <taxon>Longamoebia</taxon>
        <taxon>Centramoebida</taxon>
        <taxon>Acanthamoebidae</taxon>
        <taxon>Acanthamoeba</taxon>
    </lineage>
</organism>
<dbReference type="InterPro" id="IPR001392">
    <property type="entry name" value="Clathrin_mu"/>
</dbReference>
<dbReference type="KEGG" id="acan:ACA1_325170"/>
<dbReference type="Pfam" id="PF00928">
    <property type="entry name" value="Adap_comp_sub"/>
    <property type="match status" value="1"/>
</dbReference>
<keyword evidence="8" id="KW-1185">Reference proteome</keyword>
<dbReference type="Pfam" id="PF01217">
    <property type="entry name" value="Clat_adaptor_s"/>
    <property type="match status" value="1"/>
</dbReference>
<sequence length="441" mass="48802">MINSIFILNKNGEVIIEKHYVGLVGRAICDKFWDAVTDVDDLQDVPPVLATPKWYLVHIQHRGLFFLAVVKNDTPPLLVLEFLQRVVEVFGHYMTDVTEESIKDKFVIVYQVLDEMMDGGFPFTTEPNVLTSMISKTNLLSELMENIPVPGTLNVPLPMSLGGKISMGSRAISLAAPIGTSNQLPRAAGSTVPWRTVGVKYTTNEVYFDINEEIDAIIDRNGHVLRCVAHGNVQVNCKLSGMPDLSLLFYNPRVLEDVAFHPCIRYSRWDQSKVLSFVPPDGAFKLMEYRVTSGLEIPLSVKPQVSWTNGGGRVHITVSAKMSVKHAVGDVQLTIPFSKLVSSTNLTATAGEVQYDEINKVCIWKVGKVGREKSPILSGNISVLPGSPQPDSNPIIEVGFRVNQFSASGIRVESLSLHNEKYKPYKGVKNITYAGNFQVRT</sequence>
<dbReference type="OrthoDB" id="870at2759"/>
<feature type="domain" description="MHD" evidence="6">
    <location>
        <begin position="203"/>
        <end position="440"/>
    </location>
</feature>
<evidence type="ECO:0000313" key="7">
    <source>
        <dbReference type="EMBL" id="ELR14902.1"/>
    </source>
</evidence>
<dbReference type="PANTHER" id="PTHR10529">
    <property type="entry name" value="AP COMPLEX SUBUNIT MU"/>
    <property type="match status" value="1"/>
</dbReference>
<accession>L8GPP2</accession>
<keyword evidence="3 5" id="KW-0653">Protein transport</keyword>
<dbReference type="GO" id="GO:0016192">
    <property type="term" value="P:vesicle-mediated transport"/>
    <property type="evidence" value="ECO:0007669"/>
    <property type="project" value="InterPro"/>
</dbReference>
<evidence type="ECO:0000256" key="1">
    <source>
        <dbReference type="ARBA" id="ARBA00004308"/>
    </source>
</evidence>
<dbReference type="CDD" id="cd09252">
    <property type="entry name" value="AP-3_Mu3_Cterm"/>
    <property type="match status" value="1"/>
</dbReference>
<dbReference type="GO" id="GO:0006886">
    <property type="term" value="P:intracellular protein transport"/>
    <property type="evidence" value="ECO:0007669"/>
    <property type="project" value="UniProtKB-UniRule"/>
</dbReference>
<dbReference type="SUPFAM" id="SSF49447">
    <property type="entry name" value="Second domain of Mu2 adaptin subunit (ap50) of ap2 adaptor"/>
    <property type="match status" value="1"/>
</dbReference>
<dbReference type="InterPro" id="IPR022775">
    <property type="entry name" value="AP_mu_sigma_su"/>
</dbReference>
<evidence type="ECO:0000256" key="4">
    <source>
        <dbReference type="ARBA" id="ARBA00023136"/>
    </source>
</evidence>
<name>L8GPP2_ACACF</name>
<dbReference type="GeneID" id="14915510"/>
<reference evidence="7 8" key="1">
    <citation type="journal article" date="2013" name="Genome Biol.">
        <title>Genome of Acanthamoeba castellanii highlights extensive lateral gene transfer and early evolution of tyrosine kinase signaling.</title>
        <authorList>
            <person name="Clarke M."/>
            <person name="Lohan A.J."/>
            <person name="Liu B."/>
            <person name="Lagkouvardos I."/>
            <person name="Roy S."/>
            <person name="Zafar N."/>
            <person name="Bertelli C."/>
            <person name="Schilde C."/>
            <person name="Kianianmomeni A."/>
            <person name="Burglin T.R."/>
            <person name="Frech C."/>
            <person name="Turcotte B."/>
            <person name="Kopec K.O."/>
            <person name="Synnott J.M."/>
            <person name="Choo C."/>
            <person name="Paponov I."/>
            <person name="Finkler A."/>
            <person name="Soon Heng Tan C."/>
            <person name="Hutchins A.P."/>
            <person name="Weinmeier T."/>
            <person name="Rattei T."/>
            <person name="Chu J.S."/>
            <person name="Gimenez G."/>
            <person name="Irimia M."/>
            <person name="Rigden D.J."/>
            <person name="Fitzpatrick D.A."/>
            <person name="Lorenzo-Morales J."/>
            <person name="Bateman A."/>
            <person name="Chiu C.H."/>
            <person name="Tang P."/>
            <person name="Hegemann P."/>
            <person name="Fromm H."/>
            <person name="Raoult D."/>
            <person name="Greub G."/>
            <person name="Miranda-Saavedra D."/>
            <person name="Chen N."/>
            <person name="Nash P."/>
            <person name="Ginger M.L."/>
            <person name="Horn M."/>
            <person name="Schaap P."/>
            <person name="Caler L."/>
            <person name="Loftus B."/>
        </authorList>
    </citation>
    <scope>NUCLEOTIDE SEQUENCE [LARGE SCALE GENOMIC DNA]</scope>
    <source>
        <strain evidence="7 8">Neff</strain>
    </source>
</reference>
<evidence type="ECO:0000256" key="5">
    <source>
        <dbReference type="PIRNR" id="PIRNR005992"/>
    </source>
</evidence>
<dbReference type="InterPro" id="IPR050431">
    <property type="entry name" value="Adaptor_comp_med_subunit"/>
</dbReference>
<dbReference type="GO" id="GO:0030131">
    <property type="term" value="C:clathrin adaptor complex"/>
    <property type="evidence" value="ECO:0007669"/>
    <property type="project" value="UniProtKB-UniRule"/>
</dbReference>
<dbReference type="OMA" id="INVHFTI"/>